<feature type="domain" description="Xylose isomerase-like TIM barrel" evidence="1">
    <location>
        <begin position="25"/>
        <end position="279"/>
    </location>
</feature>
<name>W0FID1_9BACT</name>
<dbReference type="PANTHER" id="PTHR12110">
    <property type="entry name" value="HYDROXYPYRUVATE ISOMERASE"/>
    <property type="match status" value="1"/>
</dbReference>
<dbReference type="AlphaFoldDB" id="W0FID1"/>
<dbReference type="EMBL" id="KC246797">
    <property type="protein sequence ID" value="AHF24556.1"/>
    <property type="molecule type" value="Genomic_DNA"/>
</dbReference>
<reference evidence="2" key="1">
    <citation type="journal article" date="2013" name="PLoS ONE">
        <title>Metagenomic insights into the carbohydrate-active enzymes carried by the microorganisms adhering to solid digesta in the rumen of cows.</title>
        <authorList>
            <person name="Wang L."/>
            <person name="Hatem A."/>
            <person name="Catalyurek U.V."/>
            <person name="Morrison M."/>
            <person name="Yu Z."/>
        </authorList>
    </citation>
    <scope>NUCLEOTIDE SEQUENCE</scope>
</reference>
<dbReference type="InterPro" id="IPR050312">
    <property type="entry name" value="IolE/XylAMocC-like"/>
</dbReference>
<organism evidence="2">
    <name type="scientific">uncultured bacterium Contig248</name>
    <dbReference type="NCBI Taxonomy" id="1393544"/>
    <lineage>
        <taxon>Bacteria</taxon>
        <taxon>environmental samples</taxon>
    </lineage>
</organism>
<dbReference type="InterPro" id="IPR036237">
    <property type="entry name" value="Xyl_isomerase-like_sf"/>
</dbReference>
<sequence>MKTYVQQIMLGTACKNEAAALDTLKRIKAAGYDGLELNQFMVHPSSLMVRMLTKAAGMPTGNGGKYDWHRLLSEADLTVSSFHTDLGSLERDAAVVAAEAKSYGTGTVVITGMYRFDYSDEKTVRDLAARLNKAGGELAKEGCSLLYHNHNVELQRVRENVRAYELLIEETDPAFVNFEFDSYWFTDGGADAGAWMKRLGSRMKLWHLNDRGARQNGPFMTPLLKCDSMELGTGNMDLDALWATARENGVEKVILESHKNWIGKDPVKSLELSARWLNERKA</sequence>
<evidence type="ECO:0000313" key="2">
    <source>
        <dbReference type="EMBL" id="AHF24556.1"/>
    </source>
</evidence>
<protein>
    <submittedName>
        <fullName evidence="2">Xylose isomerase-like TIM barrel protein</fullName>
    </submittedName>
</protein>
<dbReference type="PANTHER" id="PTHR12110:SF41">
    <property type="entry name" value="INOSOSE DEHYDRATASE"/>
    <property type="match status" value="1"/>
</dbReference>
<accession>W0FID1</accession>
<proteinExistence type="predicted"/>
<dbReference type="Gene3D" id="3.20.20.150">
    <property type="entry name" value="Divalent-metal-dependent TIM barrel enzymes"/>
    <property type="match status" value="1"/>
</dbReference>
<evidence type="ECO:0000259" key="1">
    <source>
        <dbReference type="Pfam" id="PF01261"/>
    </source>
</evidence>
<keyword evidence="2" id="KW-0413">Isomerase</keyword>
<dbReference type="InterPro" id="IPR013022">
    <property type="entry name" value="Xyl_isomerase-like_TIM-brl"/>
</dbReference>
<dbReference type="SUPFAM" id="SSF51658">
    <property type="entry name" value="Xylose isomerase-like"/>
    <property type="match status" value="1"/>
</dbReference>
<dbReference type="Pfam" id="PF01261">
    <property type="entry name" value="AP_endonuc_2"/>
    <property type="match status" value="1"/>
</dbReference>
<dbReference type="GO" id="GO:0016853">
    <property type="term" value="F:isomerase activity"/>
    <property type="evidence" value="ECO:0007669"/>
    <property type="project" value="UniProtKB-KW"/>
</dbReference>